<gene>
    <name evidence="1" type="ORF">T05_1350</name>
</gene>
<dbReference type="EMBL" id="JYDJ01002586">
    <property type="protein sequence ID" value="KRX30292.1"/>
    <property type="molecule type" value="Genomic_DNA"/>
</dbReference>
<organism evidence="1 2">
    <name type="scientific">Trichinella murrelli</name>
    <dbReference type="NCBI Taxonomy" id="144512"/>
    <lineage>
        <taxon>Eukaryota</taxon>
        <taxon>Metazoa</taxon>
        <taxon>Ecdysozoa</taxon>
        <taxon>Nematoda</taxon>
        <taxon>Enoplea</taxon>
        <taxon>Dorylaimia</taxon>
        <taxon>Trichinellida</taxon>
        <taxon>Trichinellidae</taxon>
        <taxon>Trichinella</taxon>
    </lineage>
</organism>
<evidence type="ECO:0000313" key="1">
    <source>
        <dbReference type="EMBL" id="KRX30292.1"/>
    </source>
</evidence>
<dbReference type="Proteomes" id="UP000055048">
    <property type="component" value="Unassembled WGS sequence"/>
</dbReference>
<evidence type="ECO:0000313" key="2">
    <source>
        <dbReference type="Proteomes" id="UP000055048"/>
    </source>
</evidence>
<dbReference type="AlphaFoldDB" id="A0A0V0SU10"/>
<sequence>MTSTFTIQSKYKLSDRKRHNKNIDFAKTRLRISGFERIYL</sequence>
<reference evidence="1 2" key="1">
    <citation type="submission" date="2015-01" db="EMBL/GenBank/DDBJ databases">
        <title>Evolution of Trichinella species and genotypes.</title>
        <authorList>
            <person name="Korhonen P.K."/>
            <person name="Edoardo P."/>
            <person name="Giuseppe L.R."/>
            <person name="Gasser R.B."/>
        </authorList>
    </citation>
    <scope>NUCLEOTIDE SEQUENCE [LARGE SCALE GENOMIC DNA]</scope>
    <source>
        <strain evidence="1">ISS417</strain>
    </source>
</reference>
<proteinExistence type="predicted"/>
<protein>
    <submittedName>
        <fullName evidence="1">Uncharacterized protein</fullName>
    </submittedName>
</protein>
<name>A0A0V0SU10_9BILA</name>
<keyword evidence="2" id="KW-1185">Reference proteome</keyword>
<accession>A0A0V0SU10</accession>
<comment type="caution">
    <text evidence="1">The sequence shown here is derived from an EMBL/GenBank/DDBJ whole genome shotgun (WGS) entry which is preliminary data.</text>
</comment>